<proteinExistence type="predicted"/>
<evidence type="ECO:0000256" key="1">
    <source>
        <dbReference type="SAM" id="Phobius"/>
    </source>
</evidence>
<keyword evidence="1" id="KW-0472">Membrane</keyword>
<keyword evidence="4" id="KW-1185">Reference proteome</keyword>
<protein>
    <recommendedName>
        <fullName evidence="2">EB domain-containing protein</fullName>
    </recommendedName>
</protein>
<dbReference type="EMBL" id="AXCM01013183">
    <property type="status" value="NOT_ANNOTATED_CDS"/>
    <property type="molecule type" value="Genomic_DNA"/>
</dbReference>
<reference evidence="3" key="2">
    <citation type="submission" date="2020-05" db="UniProtKB">
        <authorList>
            <consortium name="EnsemblMetazoa"/>
        </authorList>
    </citation>
    <scope>IDENTIFICATION</scope>
    <source>
        <strain evidence="3">A-37</strain>
    </source>
</reference>
<feature type="domain" description="EB" evidence="2">
    <location>
        <begin position="88"/>
        <end position="135"/>
    </location>
</feature>
<name>A0A182M8A9_9DIPT</name>
<evidence type="ECO:0000313" key="4">
    <source>
        <dbReference type="Proteomes" id="UP000075883"/>
    </source>
</evidence>
<dbReference type="PANTHER" id="PTHR39069">
    <property type="entry name" value="ECDYSONE-INDUCIBLE GENE E1, ISOFORM A"/>
    <property type="match status" value="1"/>
</dbReference>
<dbReference type="AlphaFoldDB" id="A0A182M8A9"/>
<keyword evidence="1" id="KW-1133">Transmembrane helix</keyword>
<dbReference type="STRING" id="139723.A0A182M8A9"/>
<dbReference type="Proteomes" id="UP000075883">
    <property type="component" value="Unassembled WGS sequence"/>
</dbReference>
<sequence>MDAFWNLRPVRDRTHYAHILAFRSNSRPKIVPGIVNRLMIGTTATFVDGLLLGDTCQHDMDCSDSVKGSYCTLEGICECSPFYVRLNESSCLPSQLLESECSLSEQCSMRVANSSCIGGRCQCDGGFLQFRKHTCLSRKYFHQIRQPCWMVRFPTLFVFARLVSLYSRNIQHLVQHAHYGNRVYQFSLPWFVYMVIIFQSLHSLVFANLTSLSDRAYDP</sequence>
<feature type="transmembrane region" description="Helical" evidence="1">
    <location>
        <begin position="149"/>
        <end position="167"/>
    </location>
</feature>
<evidence type="ECO:0000259" key="2">
    <source>
        <dbReference type="Pfam" id="PF01683"/>
    </source>
</evidence>
<dbReference type="InterPro" id="IPR006149">
    <property type="entry name" value="EB_dom"/>
</dbReference>
<dbReference type="PANTHER" id="PTHR39069:SF1">
    <property type="entry name" value="ECDYSONE-INDUCIBLE GENE E1, ISOFORM A"/>
    <property type="match status" value="1"/>
</dbReference>
<reference evidence="4" key="1">
    <citation type="submission" date="2013-09" db="EMBL/GenBank/DDBJ databases">
        <title>The Genome Sequence of Anopheles culicifacies species A.</title>
        <authorList>
            <consortium name="The Broad Institute Genomics Platform"/>
            <person name="Neafsey D.E."/>
            <person name="Besansky N."/>
            <person name="Howell P."/>
            <person name="Walton C."/>
            <person name="Young S.K."/>
            <person name="Zeng Q."/>
            <person name="Gargeya S."/>
            <person name="Fitzgerald M."/>
            <person name="Haas B."/>
            <person name="Abouelleil A."/>
            <person name="Allen A.W."/>
            <person name="Alvarado L."/>
            <person name="Arachchi H.M."/>
            <person name="Berlin A.M."/>
            <person name="Chapman S.B."/>
            <person name="Gainer-Dewar J."/>
            <person name="Goldberg J."/>
            <person name="Griggs A."/>
            <person name="Gujja S."/>
            <person name="Hansen M."/>
            <person name="Howarth C."/>
            <person name="Imamovic A."/>
            <person name="Ireland A."/>
            <person name="Larimer J."/>
            <person name="McCowan C."/>
            <person name="Murphy C."/>
            <person name="Pearson M."/>
            <person name="Poon T.W."/>
            <person name="Priest M."/>
            <person name="Roberts A."/>
            <person name="Saif S."/>
            <person name="Shea T."/>
            <person name="Sisk P."/>
            <person name="Sykes S."/>
            <person name="Wortman J."/>
            <person name="Nusbaum C."/>
            <person name="Birren B."/>
        </authorList>
    </citation>
    <scope>NUCLEOTIDE SEQUENCE [LARGE SCALE GENOMIC DNA]</scope>
    <source>
        <strain evidence="4">A-37</strain>
    </source>
</reference>
<accession>A0A182M8A9</accession>
<dbReference type="EnsemblMetazoa" id="ACUA011945-RA">
    <property type="protein sequence ID" value="ACUA011945-PA"/>
    <property type="gene ID" value="ACUA011945"/>
</dbReference>
<feature type="transmembrane region" description="Helical" evidence="1">
    <location>
        <begin position="188"/>
        <end position="209"/>
    </location>
</feature>
<organism evidence="3 4">
    <name type="scientific">Anopheles culicifacies</name>
    <dbReference type="NCBI Taxonomy" id="139723"/>
    <lineage>
        <taxon>Eukaryota</taxon>
        <taxon>Metazoa</taxon>
        <taxon>Ecdysozoa</taxon>
        <taxon>Arthropoda</taxon>
        <taxon>Hexapoda</taxon>
        <taxon>Insecta</taxon>
        <taxon>Pterygota</taxon>
        <taxon>Neoptera</taxon>
        <taxon>Endopterygota</taxon>
        <taxon>Diptera</taxon>
        <taxon>Nematocera</taxon>
        <taxon>Culicoidea</taxon>
        <taxon>Culicidae</taxon>
        <taxon>Anophelinae</taxon>
        <taxon>Anopheles</taxon>
        <taxon>culicifacies species complex</taxon>
    </lineage>
</organism>
<keyword evidence="1" id="KW-0812">Transmembrane</keyword>
<dbReference type="VEuPathDB" id="VectorBase:ACUA011945"/>
<evidence type="ECO:0000313" key="3">
    <source>
        <dbReference type="EnsemblMetazoa" id="ACUA011945-PA"/>
    </source>
</evidence>
<dbReference type="Pfam" id="PF01683">
    <property type="entry name" value="EB"/>
    <property type="match status" value="1"/>
</dbReference>